<keyword evidence="3" id="KW-1185">Reference proteome</keyword>
<dbReference type="Proteomes" id="UP000011761">
    <property type="component" value="Unassembled WGS sequence"/>
</dbReference>
<reference evidence="2 3" key="1">
    <citation type="journal article" date="2012" name="PLoS Pathog.">
        <title>Diverse lifestyles and strategies of plant pathogenesis encoded in the genomes of eighteen Dothideomycetes fungi.</title>
        <authorList>
            <person name="Ohm R.A."/>
            <person name="Feau N."/>
            <person name="Henrissat B."/>
            <person name="Schoch C.L."/>
            <person name="Horwitz B.A."/>
            <person name="Barry K.W."/>
            <person name="Condon B.J."/>
            <person name="Copeland A.C."/>
            <person name="Dhillon B."/>
            <person name="Glaser F."/>
            <person name="Hesse C.N."/>
            <person name="Kosti I."/>
            <person name="LaButti K."/>
            <person name="Lindquist E.A."/>
            <person name="Lucas S."/>
            <person name="Salamov A.A."/>
            <person name="Bradshaw R.E."/>
            <person name="Ciuffetti L."/>
            <person name="Hamelin R.C."/>
            <person name="Kema G.H.J."/>
            <person name="Lawrence C."/>
            <person name="Scott J.A."/>
            <person name="Spatafora J.W."/>
            <person name="Turgeon B.G."/>
            <person name="de Wit P.J.G.M."/>
            <person name="Zhong S."/>
            <person name="Goodwin S.B."/>
            <person name="Grigoriev I.V."/>
        </authorList>
    </citation>
    <scope>NUCLEOTIDE SEQUENCE [LARGE SCALE GENOMIC DNA]</scope>
    <source>
        <strain evidence="2 3">UAMH 10762</strain>
    </source>
</reference>
<protein>
    <submittedName>
        <fullName evidence="2">Uncharacterized protein</fullName>
    </submittedName>
</protein>
<accession>M2MYY6</accession>
<dbReference type="AlphaFoldDB" id="M2MYY6"/>
<feature type="region of interest" description="Disordered" evidence="1">
    <location>
        <begin position="53"/>
        <end position="82"/>
    </location>
</feature>
<evidence type="ECO:0000313" key="3">
    <source>
        <dbReference type="Proteomes" id="UP000011761"/>
    </source>
</evidence>
<evidence type="ECO:0000313" key="2">
    <source>
        <dbReference type="EMBL" id="EMC91515.1"/>
    </source>
</evidence>
<evidence type="ECO:0000256" key="1">
    <source>
        <dbReference type="SAM" id="MobiDB-lite"/>
    </source>
</evidence>
<name>M2MYY6_BAUPA</name>
<gene>
    <name evidence="2" type="ORF">BAUCODRAFT_28610</name>
</gene>
<sequence>MCERLPALRACALWPVVPCSLLGVRDDEATRFAQALDKEAQTFELLVQLHKSGRLGPPQKPAKSKGAVKTDRPMTGQGDGAELEPVVEKSTLVQGSEKEARPKAPSVVSVYFNLPTWKDIPECKEKLDAADRDENKALRELWFKQITGMADWKTDETLLRANARNNVTVKDIRELGDPKWKALGNDVGPVILPMEVDEDMTSESANAG</sequence>
<dbReference type="GeneID" id="19110736"/>
<proteinExistence type="predicted"/>
<dbReference type="EMBL" id="KB445564">
    <property type="protein sequence ID" value="EMC91515.1"/>
    <property type="molecule type" value="Genomic_DNA"/>
</dbReference>
<dbReference type="KEGG" id="bcom:BAUCODRAFT_28610"/>
<dbReference type="RefSeq" id="XP_007681354.1">
    <property type="nucleotide sequence ID" value="XM_007683164.1"/>
</dbReference>
<organism evidence="2 3">
    <name type="scientific">Baudoinia panamericana (strain UAMH 10762)</name>
    <name type="common">Angels' share fungus</name>
    <name type="synonym">Baudoinia compniacensis (strain UAMH 10762)</name>
    <dbReference type="NCBI Taxonomy" id="717646"/>
    <lineage>
        <taxon>Eukaryota</taxon>
        <taxon>Fungi</taxon>
        <taxon>Dikarya</taxon>
        <taxon>Ascomycota</taxon>
        <taxon>Pezizomycotina</taxon>
        <taxon>Dothideomycetes</taxon>
        <taxon>Dothideomycetidae</taxon>
        <taxon>Mycosphaerellales</taxon>
        <taxon>Teratosphaeriaceae</taxon>
        <taxon>Baudoinia</taxon>
    </lineage>
</organism>
<dbReference type="HOGENOM" id="CLU_1320658_0_0_1"/>